<dbReference type="SUPFAM" id="SSF50129">
    <property type="entry name" value="GroES-like"/>
    <property type="match status" value="1"/>
</dbReference>
<accession>A0A387BEW1</accession>
<sequence>MAQITAALVEHFGEPPHAARIPEPEPRPGREVVEVLAVGLHHITRGIASGRHYASPKELPFVPGVDGVVRRADGTLAYVGGTHNNTLAERILIDPRDTLPLPVGADPATVAASVNPALSSWVALHARTPLRPGMSVLVLGATGASGALAVPVARHLGAGRVIVAGRNRTRLDELLATGADAAIALTDDPDATAARFAAEAADVDVVLDYLWGAPTELAMRAIVTARRDRERPIDWVHIGSVAGPDIALDGALLRASALRVSGSGLGSVDLGAVDLPGLIAGVASGAFAIRPRPVPLADIAEAWTHQDAPGERTVVIP</sequence>
<proteinExistence type="predicted"/>
<dbReference type="SUPFAM" id="SSF51735">
    <property type="entry name" value="NAD(P)-binding Rossmann-fold domains"/>
    <property type="match status" value="1"/>
</dbReference>
<dbReference type="InterPro" id="IPR011032">
    <property type="entry name" value="GroES-like_sf"/>
</dbReference>
<dbReference type="PANTHER" id="PTHR43677:SF11">
    <property type="entry name" value="ZINC-CONTAINING ALCOHOL DEHYDROGENASE"/>
    <property type="match status" value="1"/>
</dbReference>
<dbReference type="PANTHER" id="PTHR43677">
    <property type="entry name" value="SHORT-CHAIN DEHYDROGENASE/REDUCTASE"/>
    <property type="match status" value="1"/>
</dbReference>
<dbReference type="OrthoDB" id="9787435at2"/>
<dbReference type="AlphaFoldDB" id="A0A387BEW1"/>
<dbReference type="Gene3D" id="3.40.50.720">
    <property type="entry name" value="NAD(P)-binding Rossmann-like Domain"/>
    <property type="match status" value="1"/>
</dbReference>
<dbReference type="GO" id="GO:0016491">
    <property type="term" value="F:oxidoreductase activity"/>
    <property type="evidence" value="ECO:0007669"/>
    <property type="project" value="TreeGrafter"/>
</dbReference>
<evidence type="ECO:0000313" key="2">
    <source>
        <dbReference type="Proteomes" id="UP000278886"/>
    </source>
</evidence>
<dbReference type="InterPro" id="IPR036291">
    <property type="entry name" value="NAD(P)-bd_dom_sf"/>
</dbReference>
<reference evidence="2" key="1">
    <citation type="submission" date="2018-09" db="EMBL/GenBank/DDBJ databases">
        <title>Genome sequencing of strain 2DFWR-13.</title>
        <authorList>
            <person name="Heo J."/>
            <person name="Kim S.-J."/>
            <person name="Kwon S.-W."/>
        </authorList>
    </citation>
    <scope>NUCLEOTIDE SEQUENCE [LARGE SCALE GENOMIC DNA]</scope>
    <source>
        <strain evidence="2">2DFWR-13</strain>
    </source>
</reference>
<evidence type="ECO:0000313" key="1">
    <source>
        <dbReference type="EMBL" id="AYF97020.1"/>
    </source>
</evidence>
<organism evidence="1 2">
    <name type="scientific">Protaetiibacter intestinalis</name>
    <dbReference type="NCBI Taxonomy" id="2419774"/>
    <lineage>
        <taxon>Bacteria</taxon>
        <taxon>Bacillati</taxon>
        <taxon>Actinomycetota</taxon>
        <taxon>Actinomycetes</taxon>
        <taxon>Micrococcales</taxon>
        <taxon>Microbacteriaceae</taxon>
        <taxon>Protaetiibacter</taxon>
    </lineage>
</organism>
<dbReference type="Gene3D" id="3.90.180.10">
    <property type="entry name" value="Medium-chain alcohol dehydrogenases, catalytic domain"/>
    <property type="match status" value="2"/>
</dbReference>
<dbReference type="RefSeq" id="WP_120761371.1">
    <property type="nucleotide sequence ID" value="NZ_CP032630.1"/>
</dbReference>
<name>A0A387BEW1_9MICO</name>
<dbReference type="KEGG" id="lyd:D7I47_01300"/>
<protein>
    <submittedName>
        <fullName evidence="1">Zinc-binding alcohol dehydrogenase family protein</fullName>
    </submittedName>
</protein>
<dbReference type="InterPro" id="IPR051397">
    <property type="entry name" value="Zn-ADH-like_protein"/>
</dbReference>
<dbReference type="Proteomes" id="UP000278886">
    <property type="component" value="Chromosome"/>
</dbReference>
<keyword evidence="2" id="KW-1185">Reference proteome</keyword>
<dbReference type="EMBL" id="CP032630">
    <property type="protein sequence ID" value="AYF97020.1"/>
    <property type="molecule type" value="Genomic_DNA"/>
</dbReference>
<gene>
    <name evidence="1" type="ORF">D7I47_01300</name>
</gene>